<evidence type="ECO:0008006" key="3">
    <source>
        <dbReference type="Google" id="ProtNLM"/>
    </source>
</evidence>
<organism evidence="1 2">
    <name type="scientific">Keguizhuia sedimenti</name>
    <dbReference type="NCBI Taxonomy" id="3064264"/>
    <lineage>
        <taxon>Bacteria</taxon>
        <taxon>Pseudomonadati</taxon>
        <taxon>Pseudomonadota</taxon>
        <taxon>Betaproteobacteria</taxon>
        <taxon>Burkholderiales</taxon>
        <taxon>Oxalobacteraceae</taxon>
        <taxon>Keguizhuia</taxon>
    </lineage>
</organism>
<reference evidence="1 2" key="1">
    <citation type="submission" date="2023-08" db="EMBL/GenBank/DDBJ databases">
        <title>Oxalobacteraceae gen .nov., isolated from river sludge outside the plant.</title>
        <authorList>
            <person name="Zhao S.Y."/>
        </authorList>
    </citation>
    <scope>NUCLEOTIDE SEQUENCE [LARGE SCALE GENOMIC DNA]</scope>
    <source>
        <strain evidence="1 2">R-40</strain>
    </source>
</reference>
<comment type="caution">
    <text evidence="1">The sequence shown here is derived from an EMBL/GenBank/DDBJ whole genome shotgun (WGS) entry which is preliminary data.</text>
</comment>
<sequence>MTVDEILEVVTCCDYPDMQISLNQLNGMLINRLAAISDRISSEEMSQLISIAVVLYQKGFKEQLANSELDNLLDSFVDRPFEN</sequence>
<evidence type="ECO:0000313" key="1">
    <source>
        <dbReference type="EMBL" id="MDQ9168797.1"/>
    </source>
</evidence>
<dbReference type="EMBL" id="JAUYVH010000001">
    <property type="protein sequence ID" value="MDQ9168797.1"/>
    <property type="molecule type" value="Genomic_DNA"/>
</dbReference>
<name>A0ABU1BIJ4_9BURK</name>
<gene>
    <name evidence="1" type="ORF">Q8A64_00065</name>
</gene>
<dbReference type="RefSeq" id="WP_338434637.1">
    <property type="nucleotide sequence ID" value="NZ_JAUYVH010000001.1"/>
</dbReference>
<accession>A0ABU1BIJ4</accession>
<dbReference type="Proteomes" id="UP001225596">
    <property type="component" value="Unassembled WGS sequence"/>
</dbReference>
<keyword evidence="2" id="KW-1185">Reference proteome</keyword>
<protein>
    <recommendedName>
        <fullName evidence="3">Phage gp6-like head-tail connector protein</fullName>
    </recommendedName>
</protein>
<evidence type="ECO:0000313" key="2">
    <source>
        <dbReference type="Proteomes" id="UP001225596"/>
    </source>
</evidence>
<proteinExistence type="predicted"/>